<organism evidence="2 3">
    <name type="scientific">Dipteronia dyeriana</name>
    <dbReference type="NCBI Taxonomy" id="168575"/>
    <lineage>
        <taxon>Eukaryota</taxon>
        <taxon>Viridiplantae</taxon>
        <taxon>Streptophyta</taxon>
        <taxon>Embryophyta</taxon>
        <taxon>Tracheophyta</taxon>
        <taxon>Spermatophyta</taxon>
        <taxon>Magnoliopsida</taxon>
        <taxon>eudicotyledons</taxon>
        <taxon>Gunneridae</taxon>
        <taxon>Pentapetalae</taxon>
        <taxon>rosids</taxon>
        <taxon>malvids</taxon>
        <taxon>Sapindales</taxon>
        <taxon>Sapindaceae</taxon>
        <taxon>Hippocastanoideae</taxon>
        <taxon>Acereae</taxon>
        <taxon>Dipteronia</taxon>
    </lineage>
</organism>
<proteinExistence type="predicted"/>
<evidence type="ECO:0000313" key="2">
    <source>
        <dbReference type="EMBL" id="KAK2634715.1"/>
    </source>
</evidence>
<keyword evidence="3" id="KW-1185">Reference proteome</keyword>
<feature type="region of interest" description="Disordered" evidence="1">
    <location>
        <begin position="35"/>
        <end position="54"/>
    </location>
</feature>
<evidence type="ECO:0000256" key="1">
    <source>
        <dbReference type="SAM" id="MobiDB-lite"/>
    </source>
</evidence>
<name>A0AAD9TEK9_9ROSI</name>
<gene>
    <name evidence="2" type="ORF">Ddye_029507</name>
</gene>
<dbReference type="EMBL" id="JANJYI010000009">
    <property type="protein sequence ID" value="KAK2634715.1"/>
    <property type="molecule type" value="Genomic_DNA"/>
</dbReference>
<accession>A0AAD9TEK9</accession>
<dbReference type="Proteomes" id="UP001280121">
    <property type="component" value="Unassembled WGS sequence"/>
</dbReference>
<evidence type="ECO:0000313" key="3">
    <source>
        <dbReference type="Proteomes" id="UP001280121"/>
    </source>
</evidence>
<sequence>MMKLREALRCKAEKWRIEMKVELTRILVQTHKMIHPAARSPEKGDPDSSGGVFLSRSQNKVGQVSLWSKIRLIIKSMVSPIRYTPLYYSLHRV</sequence>
<dbReference type="AlphaFoldDB" id="A0AAD9TEK9"/>
<protein>
    <submittedName>
        <fullName evidence="2">Uncharacterized protein</fullName>
    </submittedName>
</protein>
<reference evidence="2" key="1">
    <citation type="journal article" date="2023" name="Plant J.">
        <title>Genome sequences and population genomics provide insights into the demographic history, inbreeding, and mutation load of two 'living fossil' tree species of Dipteronia.</title>
        <authorList>
            <person name="Feng Y."/>
            <person name="Comes H.P."/>
            <person name="Chen J."/>
            <person name="Zhu S."/>
            <person name="Lu R."/>
            <person name="Zhang X."/>
            <person name="Li P."/>
            <person name="Qiu J."/>
            <person name="Olsen K.M."/>
            <person name="Qiu Y."/>
        </authorList>
    </citation>
    <scope>NUCLEOTIDE SEQUENCE</scope>
    <source>
        <strain evidence="2">KIB01</strain>
    </source>
</reference>
<comment type="caution">
    <text evidence="2">The sequence shown here is derived from an EMBL/GenBank/DDBJ whole genome shotgun (WGS) entry which is preliminary data.</text>
</comment>